<gene>
    <name evidence="3" type="ORF">IWH25_07105</name>
</gene>
<dbReference type="PANTHER" id="PTHR47505:SF1">
    <property type="entry name" value="DNA UTILIZATION PROTEIN YHGH"/>
    <property type="match status" value="1"/>
</dbReference>
<dbReference type="InterPro" id="IPR051910">
    <property type="entry name" value="ComF/GntX_DNA_util-trans"/>
</dbReference>
<evidence type="ECO:0000256" key="1">
    <source>
        <dbReference type="ARBA" id="ARBA00008007"/>
    </source>
</evidence>
<dbReference type="RefSeq" id="WP_203388624.1">
    <property type="nucleotide sequence ID" value="NZ_CP064781.1"/>
</dbReference>
<comment type="similarity">
    <text evidence="1">Belongs to the ComF/GntX family.</text>
</comment>
<dbReference type="EMBL" id="CP064781">
    <property type="protein sequence ID" value="QRJ65101.1"/>
    <property type="molecule type" value="Genomic_DNA"/>
</dbReference>
<name>A0A974SRC7_9RHOO</name>
<evidence type="ECO:0000313" key="3">
    <source>
        <dbReference type="EMBL" id="QRJ65101.1"/>
    </source>
</evidence>
<dbReference type="PANTHER" id="PTHR47505">
    <property type="entry name" value="DNA UTILIZATION PROTEIN YHGH"/>
    <property type="match status" value="1"/>
</dbReference>
<evidence type="ECO:0000259" key="2">
    <source>
        <dbReference type="Pfam" id="PF18912"/>
    </source>
</evidence>
<dbReference type="Gene3D" id="3.40.50.2020">
    <property type="match status" value="1"/>
</dbReference>
<feature type="domain" description="Double zinc ribbon" evidence="2">
    <location>
        <begin position="15"/>
        <end position="69"/>
    </location>
</feature>
<dbReference type="InterPro" id="IPR000836">
    <property type="entry name" value="PRTase_dom"/>
</dbReference>
<protein>
    <submittedName>
        <fullName evidence="3">ComF family protein</fullName>
    </submittedName>
</protein>
<dbReference type="Proteomes" id="UP000663444">
    <property type="component" value="Chromosome"/>
</dbReference>
<dbReference type="AlphaFoldDB" id="A0A974SRC7"/>
<reference evidence="3" key="1">
    <citation type="submission" date="2020-11" db="EMBL/GenBank/DDBJ databases">
        <title>Azospira restricta DSM 18626 genome sequence.</title>
        <authorList>
            <person name="Moe W.M."/>
        </authorList>
    </citation>
    <scope>NUCLEOTIDE SEQUENCE</scope>
    <source>
        <strain evidence="3">DSM 18626</strain>
    </source>
</reference>
<evidence type="ECO:0000313" key="4">
    <source>
        <dbReference type="Proteomes" id="UP000663444"/>
    </source>
</evidence>
<dbReference type="InterPro" id="IPR029057">
    <property type="entry name" value="PRTase-like"/>
</dbReference>
<dbReference type="InterPro" id="IPR044005">
    <property type="entry name" value="DZR_2"/>
</dbReference>
<proteinExistence type="inferred from homology"/>
<sequence length="236" mass="25106">MSILAEKAAAIGRRVVDALLPQDCLLCCAPAGGALLCSDCHGELPPLPASRCPRCAQPAPGGEVCGRCQRHPPHFDALLALHPYAFPVDRLIQQLKYGHQLAIAAHFGNALAAACRDLGADLVVPMPLHPQRLAERGFNQALEIARPLARLSGVAFAADACVRQRATVPQEGLSLRQRRRNLRRAFACGTDFGGRHLLLVDDVATTGASVDECARTLKLHGAGRVSVAVVARTLLD</sequence>
<organism evidence="3 4">
    <name type="scientific">Azospira restricta</name>
    <dbReference type="NCBI Taxonomy" id="404405"/>
    <lineage>
        <taxon>Bacteria</taxon>
        <taxon>Pseudomonadati</taxon>
        <taxon>Pseudomonadota</taxon>
        <taxon>Betaproteobacteria</taxon>
        <taxon>Rhodocyclales</taxon>
        <taxon>Rhodocyclaceae</taxon>
        <taxon>Azospira</taxon>
    </lineage>
</organism>
<dbReference type="KEGG" id="ares:IWH25_07105"/>
<dbReference type="SUPFAM" id="SSF53271">
    <property type="entry name" value="PRTase-like"/>
    <property type="match status" value="1"/>
</dbReference>
<dbReference type="Pfam" id="PF18912">
    <property type="entry name" value="DZR_2"/>
    <property type="match status" value="1"/>
</dbReference>
<dbReference type="CDD" id="cd06223">
    <property type="entry name" value="PRTases_typeI"/>
    <property type="match status" value="1"/>
</dbReference>
<accession>A0A974SRC7</accession>
<keyword evidence="4" id="KW-1185">Reference proteome</keyword>